<dbReference type="GO" id="GO:0043022">
    <property type="term" value="F:ribosome binding"/>
    <property type="evidence" value="ECO:0007669"/>
    <property type="project" value="TreeGrafter"/>
</dbReference>
<dbReference type="InterPro" id="IPR001179">
    <property type="entry name" value="PPIase_FKBP_dom"/>
</dbReference>
<dbReference type="InterPro" id="IPR005215">
    <property type="entry name" value="Trig_fac"/>
</dbReference>
<evidence type="ECO:0000256" key="13">
    <source>
        <dbReference type="PROSITE-ProRule" id="PRU00277"/>
    </source>
</evidence>
<dbReference type="RefSeq" id="WP_103896123.1">
    <property type="nucleotide sequence ID" value="NZ_FNUK01000013.1"/>
</dbReference>
<keyword evidence="9 12" id="KW-0131">Cell cycle</keyword>
<dbReference type="GO" id="GO:0005737">
    <property type="term" value="C:cytoplasm"/>
    <property type="evidence" value="ECO:0007669"/>
    <property type="project" value="UniProtKB-SubCell"/>
</dbReference>
<evidence type="ECO:0000256" key="3">
    <source>
        <dbReference type="ARBA" id="ARBA00013194"/>
    </source>
</evidence>
<reference evidence="18" key="1">
    <citation type="submission" date="2016-10" db="EMBL/GenBank/DDBJ databases">
        <authorList>
            <person name="Varghese N."/>
            <person name="Submissions S."/>
        </authorList>
    </citation>
    <scope>NUCLEOTIDE SEQUENCE [LARGE SCALE GENOMIC DNA]</scope>
    <source>
        <strain evidence="18">DSM 5463</strain>
    </source>
</reference>
<keyword evidence="8 12" id="KW-0413">Isomerase</keyword>
<dbReference type="SUPFAM" id="SSF54534">
    <property type="entry name" value="FKBP-like"/>
    <property type="match status" value="1"/>
</dbReference>
<feature type="coiled-coil region" evidence="15">
    <location>
        <begin position="261"/>
        <end position="288"/>
    </location>
</feature>
<evidence type="ECO:0000256" key="10">
    <source>
        <dbReference type="ARBA" id="ARBA00024849"/>
    </source>
</evidence>
<evidence type="ECO:0000313" key="17">
    <source>
        <dbReference type="EMBL" id="SEF84601.1"/>
    </source>
</evidence>
<keyword evidence="12" id="KW-0963">Cytoplasm</keyword>
<dbReference type="GO" id="GO:0003755">
    <property type="term" value="F:peptidyl-prolyl cis-trans isomerase activity"/>
    <property type="evidence" value="ECO:0007669"/>
    <property type="project" value="UniProtKB-UniRule"/>
</dbReference>
<dbReference type="InterPro" id="IPR008880">
    <property type="entry name" value="Trigger_fac_C"/>
</dbReference>
<dbReference type="SUPFAM" id="SSF102735">
    <property type="entry name" value="Trigger factor ribosome-binding domain"/>
    <property type="match status" value="1"/>
</dbReference>
<dbReference type="Gene3D" id="3.30.70.1050">
    <property type="entry name" value="Trigger factor ribosome-binding domain"/>
    <property type="match status" value="1"/>
</dbReference>
<dbReference type="GO" id="GO:0015031">
    <property type="term" value="P:protein transport"/>
    <property type="evidence" value="ECO:0007669"/>
    <property type="project" value="UniProtKB-UniRule"/>
</dbReference>
<dbReference type="FunFam" id="3.10.50.40:FF:000001">
    <property type="entry name" value="Trigger factor"/>
    <property type="match status" value="1"/>
</dbReference>
<dbReference type="GO" id="GO:0044183">
    <property type="term" value="F:protein folding chaperone"/>
    <property type="evidence" value="ECO:0007669"/>
    <property type="project" value="TreeGrafter"/>
</dbReference>
<evidence type="ECO:0000256" key="9">
    <source>
        <dbReference type="ARBA" id="ARBA00023306"/>
    </source>
</evidence>
<comment type="function">
    <text evidence="10 12">Involved in protein export. Acts as a chaperone by maintaining the newly synthesized protein in an open conformation. Functions as a peptidyl-prolyl cis-trans isomerase.</text>
</comment>
<evidence type="ECO:0000256" key="7">
    <source>
        <dbReference type="ARBA" id="ARBA00023186"/>
    </source>
</evidence>
<evidence type="ECO:0000256" key="5">
    <source>
        <dbReference type="ARBA" id="ARBA00022618"/>
    </source>
</evidence>
<dbReference type="GO" id="GO:0043335">
    <property type="term" value="P:protein unfolding"/>
    <property type="evidence" value="ECO:0007669"/>
    <property type="project" value="TreeGrafter"/>
</dbReference>
<dbReference type="PROSITE" id="PS50059">
    <property type="entry name" value="FKBP_PPIASE"/>
    <property type="match status" value="1"/>
</dbReference>
<dbReference type="Proteomes" id="UP000242850">
    <property type="component" value="Unassembled WGS sequence"/>
</dbReference>
<comment type="catalytic activity">
    <reaction evidence="1 12 13">
        <text>[protein]-peptidylproline (omega=180) = [protein]-peptidylproline (omega=0)</text>
        <dbReference type="Rhea" id="RHEA:16237"/>
        <dbReference type="Rhea" id="RHEA-COMP:10747"/>
        <dbReference type="Rhea" id="RHEA-COMP:10748"/>
        <dbReference type="ChEBI" id="CHEBI:83833"/>
        <dbReference type="ChEBI" id="CHEBI:83834"/>
        <dbReference type="EC" id="5.2.1.8"/>
    </reaction>
</comment>
<evidence type="ECO:0000313" key="18">
    <source>
        <dbReference type="Proteomes" id="UP000242850"/>
    </source>
</evidence>
<evidence type="ECO:0000256" key="11">
    <source>
        <dbReference type="ARBA" id="ARBA00029986"/>
    </source>
</evidence>
<evidence type="ECO:0000259" key="16">
    <source>
        <dbReference type="PROSITE" id="PS50059"/>
    </source>
</evidence>
<dbReference type="Pfam" id="PF05698">
    <property type="entry name" value="Trigger_C"/>
    <property type="match status" value="1"/>
</dbReference>
<dbReference type="AlphaFoldDB" id="A0A1H5VCT6"/>
<evidence type="ECO:0000256" key="8">
    <source>
        <dbReference type="ARBA" id="ARBA00023235"/>
    </source>
</evidence>
<sequence>MNTKVERLENNVVKIEVTVPADKFKEALKKSYEKNASRFNVPGFRKGKAPMAIVERYYGEGVFYEDAINFIVEETYPKVVEENDIHPVDYPELDIIQIGKNVDFIYTAKVIVKPEVKLGQYKGLEATKISYMVTDEDVEAELNMLKEKNARIIVKEDGTIEKGDIAVIDFEGFIDGKPFEGGKAENYELVIGSLTFIPGFEDQLVGAKKGDTVDVNVTFPEDYHVESLKGKPALFKVTIKEIKTKEYPVVDDEFAKDVSEFETLEELKADIRKKLQEANEKRAKMELEDQLVGKVVNASEVDIPEVMINQEIDYMIKDMDYRLRYQGLNINQYLEMMGITMEDLRRDFKEVATNRVKTSLVLEAIAKAEGITATEEEIEKRAEEIAKRYGVKDIERMKKAIIESQRALIAEEIVNNKVIDLIVNESKIIIG</sequence>
<dbReference type="InterPro" id="IPR008881">
    <property type="entry name" value="Trigger_fac_ribosome-bd_bac"/>
</dbReference>
<keyword evidence="15" id="KW-0175">Coiled coil</keyword>
<keyword evidence="18" id="KW-1185">Reference proteome</keyword>
<dbReference type="EMBL" id="FNUK01000013">
    <property type="protein sequence ID" value="SEF84601.1"/>
    <property type="molecule type" value="Genomic_DNA"/>
</dbReference>
<dbReference type="EC" id="5.2.1.8" evidence="3 12"/>
<dbReference type="Pfam" id="PF05697">
    <property type="entry name" value="Trigger_N"/>
    <property type="match status" value="1"/>
</dbReference>
<evidence type="ECO:0000256" key="1">
    <source>
        <dbReference type="ARBA" id="ARBA00000971"/>
    </source>
</evidence>
<dbReference type="Gene3D" id="3.10.50.40">
    <property type="match status" value="1"/>
</dbReference>
<keyword evidence="6 12" id="KW-0697">Rotamase</keyword>
<comment type="domain">
    <text evidence="12">Consists of 3 domains; the N-terminus binds the ribosome, the middle domain has PPIase activity, while the C-terminus has intrinsic chaperone activity on its own.</text>
</comment>
<dbReference type="InterPro" id="IPR027304">
    <property type="entry name" value="Trigger_fact/SurA_dom_sf"/>
</dbReference>
<dbReference type="InterPro" id="IPR036611">
    <property type="entry name" value="Trigger_fac_ribosome-bd_sf"/>
</dbReference>
<feature type="domain" description="PPIase FKBP-type" evidence="16">
    <location>
        <begin position="163"/>
        <end position="248"/>
    </location>
</feature>
<evidence type="ECO:0000256" key="14">
    <source>
        <dbReference type="RuleBase" id="RU003914"/>
    </source>
</evidence>
<dbReference type="InterPro" id="IPR046357">
    <property type="entry name" value="PPIase_dom_sf"/>
</dbReference>
<proteinExistence type="inferred from homology"/>
<comment type="subcellular location">
    <subcellularLocation>
        <location evidence="12">Cytoplasm</location>
    </subcellularLocation>
    <text evidence="12">About half TF is bound to the ribosome near the polypeptide exit tunnel while the other half is free in the cytoplasm.</text>
</comment>
<dbReference type="GO" id="GO:0051301">
    <property type="term" value="P:cell division"/>
    <property type="evidence" value="ECO:0007669"/>
    <property type="project" value="UniProtKB-KW"/>
</dbReference>
<evidence type="ECO:0000256" key="2">
    <source>
        <dbReference type="ARBA" id="ARBA00005464"/>
    </source>
</evidence>
<dbReference type="InterPro" id="IPR037041">
    <property type="entry name" value="Trigger_fac_C_sf"/>
</dbReference>
<evidence type="ECO:0000256" key="12">
    <source>
        <dbReference type="HAMAP-Rule" id="MF_00303"/>
    </source>
</evidence>
<comment type="similarity">
    <text evidence="2 12 14">Belongs to the FKBP-type PPIase family. Tig subfamily.</text>
</comment>
<dbReference type="PANTHER" id="PTHR30560">
    <property type="entry name" value="TRIGGER FACTOR CHAPERONE AND PEPTIDYL-PROLYL CIS/TRANS ISOMERASE"/>
    <property type="match status" value="1"/>
</dbReference>
<dbReference type="HAMAP" id="MF_00303">
    <property type="entry name" value="Trigger_factor_Tig"/>
    <property type="match status" value="1"/>
</dbReference>
<protein>
    <recommendedName>
        <fullName evidence="4 12">Trigger factor</fullName>
        <shortName evidence="12">TF</shortName>
        <ecNumber evidence="3 12">5.2.1.8</ecNumber>
    </recommendedName>
    <alternativeName>
        <fullName evidence="11 12">PPIase</fullName>
    </alternativeName>
</protein>
<dbReference type="Gene3D" id="1.10.3120.10">
    <property type="entry name" value="Trigger factor, C-terminal domain"/>
    <property type="match status" value="1"/>
</dbReference>
<dbReference type="PIRSF" id="PIRSF003095">
    <property type="entry name" value="Trigger_factor"/>
    <property type="match status" value="1"/>
</dbReference>
<accession>A0A1H5VCT6</accession>
<name>A0A1H5VCT6_9CLOT</name>
<organism evidence="17 18">
    <name type="scientific">Caloramator fervidus</name>
    <dbReference type="NCBI Taxonomy" id="29344"/>
    <lineage>
        <taxon>Bacteria</taxon>
        <taxon>Bacillati</taxon>
        <taxon>Bacillota</taxon>
        <taxon>Clostridia</taxon>
        <taxon>Eubacteriales</taxon>
        <taxon>Clostridiaceae</taxon>
        <taxon>Caloramator</taxon>
    </lineage>
</organism>
<dbReference type="OrthoDB" id="9767721at2"/>
<dbReference type="Pfam" id="PF00254">
    <property type="entry name" value="FKBP_C"/>
    <property type="match status" value="1"/>
</dbReference>
<keyword evidence="5 12" id="KW-0132">Cell division</keyword>
<evidence type="ECO:0000256" key="15">
    <source>
        <dbReference type="SAM" id="Coils"/>
    </source>
</evidence>
<dbReference type="GO" id="GO:0051083">
    <property type="term" value="P:'de novo' cotranslational protein folding"/>
    <property type="evidence" value="ECO:0007669"/>
    <property type="project" value="TreeGrafter"/>
</dbReference>
<dbReference type="NCBIfam" id="TIGR00115">
    <property type="entry name" value="tig"/>
    <property type="match status" value="1"/>
</dbReference>
<gene>
    <name evidence="12" type="primary">tig</name>
    <name evidence="17" type="ORF">SAMN05660865_01167</name>
</gene>
<dbReference type="SUPFAM" id="SSF109998">
    <property type="entry name" value="Triger factor/SurA peptide-binding domain-like"/>
    <property type="match status" value="1"/>
</dbReference>
<keyword evidence="7 12" id="KW-0143">Chaperone</keyword>
<evidence type="ECO:0000256" key="4">
    <source>
        <dbReference type="ARBA" id="ARBA00016902"/>
    </source>
</evidence>
<evidence type="ECO:0000256" key="6">
    <source>
        <dbReference type="ARBA" id="ARBA00023110"/>
    </source>
</evidence>
<dbReference type="PANTHER" id="PTHR30560:SF3">
    <property type="entry name" value="TRIGGER FACTOR-LIKE PROTEIN TIG, CHLOROPLASTIC"/>
    <property type="match status" value="1"/>
</dbReference>